<evidence type="ECO:0000259" key="7">
    <source>
        <dbReference type="Pfam" id="PF21252"/>
    </source>
</evidence>
<organism evidence="8">
    <name type="scientific">marine metagenome</name>
    <dbReference type="NCBI Taxonomy" id="408172"/>
    <lineage>
        <taxon>unclassified sequences</taxon>
        <taxon>metagenomes</taxon>
        <taxon>ecological metagenomes</taxon>
    </lineage>
</organism>
<dbReference type="InterPro" id="IPR006311">
    <property type="entry name" value="TAT_signal"/>
</dbReference>
<dbReference type="EMBL" id="UINC01006903">
    <property type="protein sequence ID" value="SVA30304.1"/>
    <property type="molecule type" value="Genomic_DNA"/>
</dbReference>
<keyword evidence="4" id="KW-0520">NAD</keyword>
<dbReference type="InterPro" id="IPR050463">
    <property type="entry name" value="Gfo/Idh/MocA_oxidrdct_glycsds"/>
</dbReference>
<evidence type="ECO:0000256" key="3">
    <source>
        <dbReference type="ARBA" id="ARBA00022801"/>
    </source>
</evidence>
<evidence type="ECO:0000256" key="1">
    <source>
        <dbReference type="ARBA" id="ARBA00001911"/>
    </source>
</evidence>
<dbReference type="SUPFAM" id="SSF51735">
    <property type="entry name" value="NAD(P)-binding Rossmann-fold domains"/>
    <property type="match status" value="1"/>
</dbReference>
<evidence type="ECO:0000259" key="6">
    <source>
        <dbReference type="Pfam" id="PF01408"/>
    </source>
</evidence>
<dbReference type="AlphaFoldDB" id="A0A381UQR2"/>
<dbReference type="Gene3D" id="3.30.360.10">
    <property type="entry name" value="Dihydrodipicolinate Reductase, domain 2"/>
    <property type="match status" value="1"/>
</dbReference>
<keyword evidence="5" id="KW-0326">Glycosidase</keyword>
<proteinExistence type="inferred from homology"/>
<feature type="domain" description="Gfo/Idh/MocA-like oxidoreductase N-terminal" evidence="6">
    <location>
        <begin position="96"/>
        <end position="220"/>
    </location>
</feature>
<sequence>MRSDDKRGQRTQSYPLNKAREVLDRRELMKLGAAGLGAAVVGTSGLAEAATEPGKDGAFGIGLPAGLSESGRIHLQAPQLGMVPHHPLSADPIETVRVGYVGVGLQGSGHCRNLLRIPGARLSAVCDIIPEKVERWQRQVVEAGFPEPNGYSDGPWDFIRMCEEEDLDLVYTATPWEWHVPVMLAAMENGKHAASEIPAAYTIEDCWKLVEAAEKYNKHCVMMENCNYDRPELMVFNMVRQGMFGELLHGECGYLHDLRGIKFENRNEGLWRREHSILRNGNLYPTHGLGPIANCMDIDRGDRFEYLVSMSSPSRGLQEYATANFPESDPRRDEQYALGDVNVSLIKTAHGRTIYLSHDTNLPRPYSRIHMLQGTKGIFQGYPNRVYFDDFGRGHRWIDDEGYEYENEHYDLARIREQYEHPIINELRDQSEGAGHGGMDYVEDYRLVKCLNEGMPTDTNVYWAASLSAVCELTEISVANGSTPVEFPDFTRGRWRSYPRLEIVHA</sequence>
<dbReference type="InterPro" id="IPR036291">
    <property type="entry name" value="NAD(P)-bd_dom_sf"/>
</dbReference>
<dbReference type="InterPro" id="IPR049303">
    <property type="entry name" value="Glyco_hydro_109_C"/>
</dbReference>
<comment type="cofactor">
    <cofactor evidence="1">
        <name>NAD(+)</name>
        <dbReference type="ChEBI" id="CHEBI:57540"/>
    </cofactor>
</comment>
<dbReference type="PROSITE" id="PS51318">
    <property type="entry name" value="TAT"/>
    <property type="match status" value="1"/>
</dbReference>
<feature type="domain" description="Glycosyl hydrolase 109 C-terminal" evidence="7">
    <location>
        <begin position="233"/>
        <end position="397"/>
    </location>
</feature>
<dbReference type="InterPro" id="IPR000683">
    <property type="entry name" value="Gfo/Idh/MocA-like_OxRdtase_N"/>
</dbReference>
<evidence type="ECO:0000256" key="2">
    <source>
        <dbReference type="ARBA" id="ARBA00009329"/>
    </source>
</evidence>
<evidence type="ECO:0000256" key="5">
    <source>
        <dbReference type="ARBA" id="ARBA00023295"/>
    </source>
</evidence>
<dbReference type="GO" id="GO:0016798">
    <property type="term" value="F:hydrolase activity, acting on glycosyl bonds"/>
    <property type="evidence" value="ECO:0007669"/>
    <property type="project" value="UniProtKB-KW"/>
</dbReference>
<gene>
    <name evidence="8" type="ORF">METZ01_LOCUS83158</name>
</gene>
<accession>A0A381UQR2</accession>
<dbReference type="Gene3D" id="3.40.50.720">
    <property type="entry name" value="NAD(P)-binding Rossmann-like Domain"/>
    <property type="match status" value="1"/>
</dbReference>
<reference evidence="8" key="1">
    <citation type="submission" date="2018-05" db="EMBL/GenBank/DDBJ databases">
        <authorList>
            <person name="Lanie J.A."/>
            <person name="Ng W.-L."/>
            <person name="Kazmierczak K.M."/>
            <person name="Andrzejewski T.M."/>
            <person name="Davidsen T.M."/>
            <person name="Wayne K.J."/>
            <person name="Tettelin H."/>
            <person name="Glass J.I."/>
            <person name="Rusch D."/>
            <person name="Podicherti R."/>
            <person name="Tsui H.-C.T."/>
            <person name="Winkler M.E."/>
        </authorList>
    </citation>
    <scope>NUCLEOTIDE SEQUENCE</scope>
</reference>
<dbReference type="Pfam" id="PF01408">
    <property type="entry name" value="GFO_IDH_MocA"/>
    <property type="match status" value="1"/>
</dbReference>
<dbReference type="PANTHER" id="PTHR43818:SF1">
    <property type="entry name" value="GLYCOSYL HYDROLASE FAMILY 109 PROTEIN"/>
    <property type="match status" value="1"/>
</dbReference>
<dbReference type="Pfam" id="PF21252">
    <property type="entry name" value="Glyco_hydro_109_C"/>
    <property type="match status" value="1"/>
</dbReference>
<dbReference type="GO" id="GO:0000166">
    <property type="term" value="F:nucleotide binding"/>
    <property type="evidence" value="ECO:0007669"/>
    <property type="project" value="InterPro"/>
</dbReference>
<evidence type="ECO:0000256" key="4">
    <source>
        <dbReference type="ARBA" id="ARBA00023027"/>
    </source>
</evidence>
<evidence type="ECO:0000313" key="8">
    <source>
        <dbReference type="EMBL" id="SVA30304.1"/>
    </source>
</evidence>
<name>A0A381UQR2_9ZZZZ</name>
<dbReference type="PANTHER" id="PTHR43818">
    <property type="entry name" value="BCDNA.GH03377"/>
    <property type="match status" value="1"/>
</dbReference>
<protein>
    <submittedName>
        <fullName evidence="8">Uncharacterized protein</fullName>
    </submittedName>
</protein>
<keyword evidence="3" id="KW-0378">Hydrolase</keyword>
<comment type="similarity">
    <text evidence="2">Belongs to the Gfo/Idh/MocA family. Glycosyl hydrolase 109 subfamily.</text>
</comment>